<accession>A0A397MFR7</accession>
<organism evidence="1 2">
    <name type="scientific">Ectopseudomonas oleovorans</name>
    <name type="common">Pseudomonas oleovorans</name>
    <dbReference type="NCBI Taxonomy" id="301"/>
    <lineage>
        <taxon>Bacteria</taxon>
        <taxon>Pseudomonadati</taxon>
        <taxon>Pseudomonadota</taxon>
        <taxon>Gammaproteobacteria</taxon>
        <taxon>Pseudomonadales</taxon>
        <taxon>Pseudomonadaceae</taxon>
        <taxon>Ectopseudomonas</taxon>
    </lineage>
</organism>
<sequence length="39" mass="4112">MLASQAVGCAMHTETLACVTDARGAPYGVPLLSRFSRDD</sequence>
<evidence type="ECO:0000313" key="1">
    <source>
        <dbReference type="EMBL" id="RIA21145.1"/>
    </source>
</evidence>
<reference evidence="1 2" key="1">
    <citation type="submission" date="2018-08" db="EMBL/GenBank/DDBJ databases">
        <title>Genome sequencing of rice bacterial endophytes.</title>
        <authorList>
            <person name="Venturi V."/>
        </authorList>
    </citation>
    <scope>NUCLEOTIDE SEQUENCE [LARGE SCALE GENOMIC DNA]</scope>
    <source>
        <strain evidence="1 2">E1205</strain>
    </source>
</reference>
<proteinExistence type="predicted"/>
<dbReference type="Proteomes" id="UP000265836">
    <property type="component" value="Unassembled WGS sequence"/>
</dbReference>
<protein>
    <submittedName>
        <fullName evidence="1">Uncharacterized protein</fullName>
    </submittedName>
</protein>
<name>A0A397MFR7_ECTOL</name>
<dbReference type="EMBL" id="QXDA01000005">
    <property type="protein sequence ID" value="RIA21145.1"/>
    <property type="molecule type" value="Genomic_DNA"/>
</dbReference>
<comment type="caution">
    <text evidence="1">The sequence shown here is derived from an EMBL/GenBank/DDBJ whole genome shotgun (WGS) entry which is preliminary data.</text>
</comment>
<evidence type="ECO:0000313" key="2">
    <source>
        <dbReference type="Proteomes" id="UP000265836"/>
    </source>
</evidence>
<dbReference type="AlphaFoldDB" id="A0A397MFR7"/>
<gene>
    <name evidence="1" type="ORF">DFO61_3565</name>
</gene>